<dbReference type="GO" id="GO:0030313">
    <property type="term" value="C:cell envelope"/>
    <property type="evidence" value="ECO:0007669"/>
    <property type="project" value="UniProtKB-SubCell"/>
</dbReference>
<dbReference type="PhylomeDB" id="Q2RY94"/>
<dbReference type="InterPro" id="IPR058647">
    <property type="entry name" value="BSH_CzcB-like"/>
</dbReference>
<dbReference type="RefSeq" id="WP_011387857.1">
    <property type="nucleotide sequence ID" value="NC_007643.1"/>
</dbReference>
<dbReference type="InterPro" id="IPR050465">
    <property type="entry name" value="UPF0194_transport"/>
</dbReference>
<keyword evidence="2 3" id="KW-0175">Coiled coil</keyword>
<feature type="coiled-coil region" evidence="3">
    <location>
        <begin position="153"/>
        <end position="187"/>
    </location>
</feature>
<dbReference type="EMBL" id="CP000230">
    <property type="protein sequence ID" value="ABC20901.1"/>
    <property type="molecule type" value="Genomic_DNA"/>
</dbReference>
<keyword evidence="6" id="KW-1185">Reference proteome</keyword>
<dbReference type="PANTHER" id="PTHR32347">
    <property type="entry name" value="EFFLUX SYSTEM COMPONENT YKNX-RELATED"/>
    <property type="match status" value="1"/>
</dbReference>
<dbReference type="Gene3D" id="2.40.50.100">
    <property type="match status" value="1"/>
</dbReference>
<dbReference type="KEGG" id="rru:Rru_A0096"/>
<dbReference type="PATRIC" id="fig|269796.9.peg.149"/>
<evidence type="ECO:0000313" key="5">
    <source>
        <dbReference type="EMBL" id="ABC20901.1"/>
    </source>
</evidence>
<dbReference type="HOGENOM" id="CLU_018816_6_0_5"/>
<proteinExistence type="predicted"/>
<evidence type="ECO:0000313" key="6">
    <source>
        <dbReference type="Proteomes" id="UP000001929"/>
    </source>
</evidence>
<protein>
    <submittedName>
        <fullName evidence="5">Secretion protein HlyD</fullName>
    </submittedName>
</protein>
<dbReference type="EnsemblBacteria" id="ABC20901">
    <property type="protein sequence ID" value="ABC20901"/>
    <property type="gene ID" value="Rru_A0096"/>
</dbReference>
<dbReference type="STRING" id="269796.Rru_A0096"/>
<dbReference type="SUPFAM" id="SSF111369">
    <property type="entry name" value="HlyD-like secretion proteins"/>
    <property type="match status" value="1"/>
</dbReference>
<gene>
    <name evidence="5" type="ordered locus">Rru_A0096</name>
</gene>
<feature type="domain" description="CzcB-like barrel-sandwich hybrid" evidence="4">
    <location>
        <begin position="49"/>
        <end position="216"/>
    </location>
</feature>
<reference evidence="5 6" key="1">
    <citation type="journal article" date="2011" name="Stand. Genomic Sci.">
        <title>Complete genome sequence of Rhodospirillum rubrum type strain (S1).</title>
        <authorList>
            <person name="Munk A.C."/>
            <person name="Copeland A."/>
            <person name="Lucas S."/>
            <person name="Lapidus A."/>
            <person name="Del Rio T.G."/>
            <person name="Barry K."/>
            <person name="Detter J.C."/>
            <person name="Hammon N."/>
            <person name="Israni S."/>
            <person name="Pitluck S."/>
            <person name="Brettin T."/>
            <person name="Bruce D."/>
            <person name="Han C."/>
            <person name="Tapia R."/>
            <person name="Gilna P."/>
            <person name="Schmutz J."/>
            <person name="Larimer F."/>
            <person name="Land M."/>
            <person name="Kyrpides N.C."/>
            <person name="Mavromatis K."/>
            <person name="Richardson P."/>
            <person name="Rohde M."/>
            <person name="Goker M."/>
            <person name="Klenk H.P."/>
            <person name="Zhang Y."/>
            <person name="Roberts G.P."/>
            <person name="Reslewic S."/>
            <person name="Schwartz D.C."/>
        </authorList>
    </citation>
    <scope>NUCLEOTIDE SEQUENCE [LARGE SCALE GENOMIC DNA]</scope>
    <source>
        <strain evidence="6">ATCC 11170 / ATH 1.1.1 / DSM 467 / LMG 4362 / NCIMB 8255 / S1</strain>
    </source>
</reference>
<evidence type="ECO:0000256" key="3">
    <source>
        <dbReference type="SAM" id="Coils"/>
    </source>
</evidence>
<evidence type="ECO:0000256" key="2">
    <source>
        <dbReference type="ARBA" id="ARBA00023054"/>
    </source>
</evidence>
<organism evidence="5 6">
    <name type="scientific">Rhodospirillum rubrum (strain ATCC 11170 / ATH 1.1.1 / DSM 467 / LMG 4362 / NCIMB 8255 / S1)</name>
    <dbReference type="NCBI Taxonomy" id="269796"/>
    <lineage>
        <taxon>Bacteria</taxon>
        <taxon>Pseudomonadati</taxon>
        <taxon>Pseudomonadota</taxon>
        <taxon>Alphaproteobacteria</taxon>
        <taxon>Rhodospirillales</taxon>
        <taxon>Rhodospirillaceae</taxon>
        <taxon>Rhodospirillum</taxon>
    </lineage>
</organism>
<name>Q2RY94_RHORT</name>
<dbReference type="Pfam" id="PF25973">
    <property type="entry name" value="BSH_CzcB"/>
    <property type="match status" value="1"/>
</dbReference>
<dbReference type="AlphaFoldDB" id="Q2RY94"/>
<evidence type="ECO:0000259" key="4">
    <source>
        <dbReference type="Pfam" id="PF25973"/>
    </source>
</evidence>
<dbReference type="Gene3D" id="2.40.30.170">
    <property type="match status" value="1"/>
</dbReference>
<sequence>MKLSSLLLALLLLIVVGGGGWLAWNRLMTPRLPEGIVVGSGRIEAREITLAAPLGGRIETVLIEEGAVVEAGQPLARIDSPTLAPALSEARMRAAGAQAAQAEIAAPLAEAEAAMAAAHQEMERALVLQSRRQMSRQSVEQRRQGEEAARVALAEITARAEAIDREKTLAEAEVSRLKALMEGAEIRAPIGGQVLYRLVEPGDRLEAGDPVFTLLDPAKVFMTFFLDAENAGRVPKGAEARIVLEDHPDRVLAATLAFIAPDARVPSGVGGSAAPMVRVKAHLVPDPMGLPLGNLRTGLSGHAFVRLTDTLPWPDRRALRP</sequence>
<accession>Q2RY94</accession>
<comment type="subcellular location">
    <subcellularLocation>
        <location evidence="1">Cell envelope</location>
    </subcellularLocation>
</comment>
<dbReference type="eggNOG" id="COG1566">
    <property type="taxonomic scope" value="Bacteria"/>
</dbReference>
<evidence type="ECO:0000256" key="1">
    <source>
        <dbReference type="ARBA" id="ARBA00004196"/>
    </source>
</evidence>
<dbReference type="Proteomes" id="UP000001929">
    <property type="component" value="Chromosome"/>
</dbReference>
<dbReference type="PANTHER" id="PTHR32347:SF23">
    <property type="entry name" value="BLL5650 PROTEIN"/>
    <property type="match status" value="1"/>
</dbReference>
<dbReference type="Gene3D" id="1.10.287.470">
    <property type="entry name" value="Helix hairpin bin"/>
    <property type="match status" value="1"/>
</dbReference>